<gene>
    <name evidence="10" type="ORF">BJ970_006478</name>
</gene>
<dbReference type="GO" id="GO:0016705">
    <property type="term" value="F:oxidoreductase activity, acting on paired donors, with incorporation or reduction of molecular oxygen"/>
    <property type="evidence" value="ECO:0007669"/>
    <property type="project" value="InterPro"/>
</dbReference>
<keyword evidence="6 9" id="KW-0560">Oxidoreductase</keyword>
<dbReference type="InterPro" id="IPR002397">
    <property type="entry name" value="Cyt_P450_B"/>
</dbReference>
<sequence length="401" mass="44765">MEPRSRRNYPFSENHQLDLDPQYRELRRDEPVCPVRLPFGDFDAWLIARYEDVKTVLSDPRFSRAAAEGDSIPRIGAVNVLRRPSVMTTDPPKHTRLRKLVSKAFTARQVEKLRSGIQENVDGLLDDMVAKGQPADLMEDLAAPLSIWVICELLGVPFEDRHDFRRWSEDMLLLSPDSADRVRNALDALDDYLAGLVAQRRKKPTDDLLGVLVQARDGTDALDEDELVEFGVVLLVGGHGSTMNQIGNFVFSLLTAPTELKRLQENPALLPNAIEELLRHVPFGAAVGVSPRVATEDVELSGVTIRAGEVVLPAVASANRDEEVFDDPERLDIGRERKAHLAFGHGPHHCLGAQLARMELQITIETLLARFPTLALAVPPEQVKFMRQSLLRGPEELPVVW</sequence>
<evidence type="ECO:0000256" key="4">
    <source>
        <dbReference type="ARBA" id="ARBA00022617"/>
    </source>
</evidence>
<dbReference type="GO" id="GO:0004497">
    <property type="term" value="F:monooxygenase activity"/>
    <property type="evidence" value="ECO:0007669"/>
    <property type="project" value="UniProtKB-KW"/>
</dbReference>
<comment type="similarity">
    <text evidence="2 9">Belongs to the cytochrome P450 family.</text>
</comment>
<dbReference type="InterPro" id="IPR017972">
    <property type="entry name" value="Cyt_P450_CS"/>
</dbReference>
<dbReference type="PRINTS" id="PR00359">
    <property type="entry name" value="BP450"/>
</dbReference>
<dbReference type="Proteomes" id="UP000584374">
    <property type="component" value="Unassembled WGS sequence"/>
</dbReference>
<dbReference type="CDD" id="cd11031">
    <property type="entry name" value="Cyp158A-like"/>
    <property type="match status" value="1"/>
</dbReference>
<reference evidence="10 11" key="1">
    <citation type="submission" date="2020-08" db="EMBL/GenBank/DDBJ databases">
        <title>Sequencing the genomes of 1000 actinobacteria strains.</title>
        <authorList>
            <person name="Klenk H.-P."/>
        </authorList>
    </citation>
    <scope>NUCLEOTIDE SEQUENCE [LARGE SCALE GENOMIC DNA]</scope>
    <source>
        <strain evidence="10 11">DSM 45584</strain>
    </source>
</reference>
<dbReference type="PROSITE" id="PS00086">
    <property type="entry name" value="CYTOCHROME_P450"/>
    <property type="match status" value="1"/>
</dbReference>
<comment type="caution">
    <text evidence="10">The sequence shown here is derived from an EMBL/GenBank/DDBJ whole genome shotgun (WGS) entry which is preliminary data.</text>
</comment>
<organism evidence="10 11">
    <name type="scientific">Saccharopolyspora phatthalungensis</name>
    <dbReference type="NCBI Taxonomy" id="664693"/>
    <lineage>
        <taxon>Bacteria</taxon>
        <taxon>Bacillati</taxon>
        <taxon>Actinomycetota</taxon>
        <taxon>Actinomycetes</taxon>
        <taxon>Pseudonocardiales</taxon>
        <taxon>Pseudonocardiaceae</taxon>
        <taxon>Saccharopolyspora</taxon>
    </lineage>
</organism>
<keyword evidence="11" id="KW-1185">Reference proteome</keyword>
<dbReference type="InterPro" id="IPR036396">
    <property type="entry name" value="Cyt_P450_sf"/>
</dbReference>
<keyword evidence="3" id="KW-0963">Cytoplasm</keyword>
<dbReference type="AlphaFoldDB" id="A0A840QJ41"/>
<comment type="subcellular location">
    <subcellularLocation>
        <location evidence="1">Cytoplasm</location>
    </subcellularLocation>
</comment>
<name>A0A840QJ41_9PSEU</name>
<evidence type="ECO:0000256" key="2">
    <source>
        <dbReference type="ARBA" id="ARBA00010617"/>
    </source>
</evidence>
<evidence type="ECO:0000313" key="10">
    <source>
        <dbReference type="EMBL" id="MBB5158879.1"/>
    </source>
</evidence>
<evidence type="ECO:0000256" key="1">
    <source>
        <dbReference type="ARBA" id="ARBA00004496"/>
    </source>
</evidence>
<protein>
    <submittedName>
        <fullName evidence="10">Cytochrome P450 RapN</fullName>
    </submittedName>
</protein>
<dbReference type="GO" id="GO:0005506">
    <property type="term" value="F:iron ion binding"/>
    <property type="evidence" value="ECO:0007669"/>
    <property type="project" value="InterPro"/>
</dbReference>
<proteinExistence type="inferred from homology"/>
<dbReference type="PANTHER" id="PTHR46696">
    <property type="entry name" value="P450, PUTATIVE (EUROFUNG)-RELATED"/>
    <property type="match status" value="1"/>
</dbReference>
<keyword evidence="4 9" id="KW-0349">Heme</keyword>
<dbReference type="Pfam" id="PF00067">
    <property type="entry name" value="p450"/>
    <property type="match status" value="1"/>
</dbReference>
<evidence type="ECO:0000256" key="9">
    <source>
        <dbReference type="RuleBase" id="RU000461"/>
    </source>
</evidence>
<dbReference type="FunFam" id="1.10.630.10:FF:000018">
    <property type="entry name" value="Cytochrome P450 monooxygenase"/>
    <property type="match status" value="1"/>
</dbReference>
<keyword evidence="5 9" id="KW-0479">Metal-binding</keyword>
<evidence type="ECO:0000256" key="3">
    <source>
        <dbReference type="ARBA" id="ARBA00022490"/>
    </source>
</evidence>
<dbReference type="SUPFAM" id="SSF48264">
    <property type="entry name" value="Cytochrome P450"/>
    <property type="match status" value="1"/>
</dbReference>
<evidence type="ECO:0000256" key="7">
    <source>
        <dbReference type="ARBA" id="ARBA00023004"/>
    </source>
</evidence>
<dbReference type="EMBL" id="JACHIW010000002">
    <property type="protein sequence ID" value="MBB5158879.1"/>
    <property type="molecule type" value="Genomic_DNA"/>
</dbReference>
<keyword evidence="7 9" id="KW-0408">Iron</keyword>
<evidence type="ECO:0000256" key="5">
    <source>
        <dbReference type="ARBA" id="ARBA00022723"/>
    </source>
</evidence>
<evidence type="ECO:0000256" key="8">
    <source>
        <dbReference type="ARBA" id="ARBA00023033"/>
    </source>
</evidence>
<dbReference type="GO" id="GO:0020037">
    <property type="term" value="F:heme binding"/>
    <property type="evidence" value="ECO:0007669"/>
    <property type="project" value="InterPro"/>
</dbReference>
<evidence type="ECO:0000313" key="11">
    <source>
        <dbReference type="Proteomes" id="UP000584374"/>
    </source>
</evidence>
<dbReference type="PANTHER" id="PTHR46696:SF1">
    <property type="entry name" value="CYTOCHROME P450 YJIB-RELATED"/>
    <property type="match status" value="1"/>
</dbReference>
<keyword evidence="8 9" id="KW-0503">Monooxygenase</keyword>
<dbReference type="GO" id="GO:0005737">
    <property type="term" value="C:cytoplasm"/>
    <property type="evidence" value="ECO:0007669"/>
    <property type="project" value="UniProtKB-SubCell"/>
</dbReference>
<evidence type="ECO:0000256" key="6">
    <source>
        <dbReference type="ARBA" id="ARBA00023002"/>
    </source>
</evidence>
<dbReference type="RefSeq" id="WP_184730931.1">
    <property type="nucleotide sequence ID" value="NZ_JACHIW010000002.1"/>
</dbReference>
<dbReference type="Gene3D" id="1.10.630.10">
    <property type="entry name" value="Cytochrome P450"/>
    <property type="match status" value="1"/>
</dbReference>
<dbReference type="InterPro" id="IPR001128">
    <property type="entry name" value="Cyt_P450"/>
</dbReference>
<accession>A0A840QJ41</accession>